<dbReference type="GO" id="GO:0045116">
    <property type="term" value="P:protein neddylation"/>
    <property type="evidence" value="ECO:0007669"/>
    <property type="project" value="TreeGrafter"/>
</dbReference>
<dbReference type="RefSeq" id="XP_030752526.1">
    <property type="nucleotide sequence ID" value="XM_030896666.1"/>
</dbReference>
<dbReference type="PROSITE" id="PS51229">
    <property type="entry name" value="DCUN1"/>
    <property type="match status" value="1"/>
</dbReference>
<evidence type="ECO:0000313" key="5">
    <source>
        <dbReference type="Proteomes" id="UP000504635"/>
    </source>
</evidence>
<organism evidence="5 6">
    <name type="scientific">Sitophilus oryzae</name>
    <name type="common">Rice weevil</name>
    <name type="synonym">Curculio oryzae</name>
    <dbReference type="NCBI Taxonomy" id="7048"/>
    <lineage>
        <taxon>Eukaryota</taxon>
        <taxon>Metazoa</taxon>
        <taxon>Ecdysozoa</taxon>
        <taxon>Arthropoda</taxon>
        <taxon>Hexapoda</taxon>
        <taxon>Insecta</taxon>
        <taxon>Pterygota</taxon>
        <taxon>Neoptera</taxon>
        <taxon>Endopterygota</taxon>
        <taxon>Coleoptera</taxon>
        <taxon>Polyphaga</taxon>
        <taxon>Cucujiformia</taxon>
        <taxon>Curculionidae</taxon>
        <taxon>Dryophthorinae</taxon>
        <taxon>Sitophilus</taxon>
    </lineage>
</organism>
<dbReference type="InterPro" id="IPR042460">
    <property type="entry name" value="DCN1-like_PONY"/>
</dbReference>
<dbReference type="Gene3D" id="1.10.238.10">
    <property type="entry name" value="EF-hand"/>
    <property type="match status" value="1"/>
</dbReference>
<dbReference type="PANTHER" id="PTHR12281:SF12">
    <property type="entry name" value="DEFECTIVE IN CULLIN NEDDYLATION PROTEIN"/>
    <property type="match status" value="1"/>
</dbReference>
<dbReference type="GO" id="GO:0005634">
    <property type="term" value="C:nucleus"/>
    <property type="evidence" value="ECO:0007669"/>
    <property type="project" value="UniProtKB-SubCell"/>
</dbReference>
<feature type="domain" description="DCUN1" evidence="4">
    <location>
        <begin position="17"/>
        <end position="205"/>
    </location>
</feature>
<dbReference type="InterPro" id="IPR005176">
    <property type="entry name" value="PONY_dom"/>
</dbReference>
<dbReference type="InterPro" id="IPR014764">
    <property type="entry name" value="DCN-prot"/>
</dbReference>
<accession>A0A6J2XN82</accession>
<dbReference type="GO" id="GO:0031624">
    <property type="term" value="F:ubiquitin conjugating enzyme binding"/>
    <property type="evidence" value="ECO:0007669"/>
    <property type="project" value="TreeGrafter"/>
</dbReference>
<dbReference type="OrthoDB" id="286637at2759"/>
<gene>
    <name evidence="6" type="primary">LOC115879697</name>
</gene>
<dbReference type="Proteomes" id="UP000504635">
    <property type="component" value="Unplaced"/>
</dbReference>
<proteinExistence type="predicted"/>
<evidence type="ECO:0000256" key="2">
    <source>
        <dbReference type="ARBA" id="ARBA00023242"/>
    </source>
</evidence>
<dbReference type="AlphaFoldDB" id="A0A6J2XN82"/>
<evidence type="ECO:0000256" key="3">
    <source>
        <dbReference type="RuleBase" id="RU410713"/>
    </source>
</evidence>
<comment type="function">
    <text evidence="3">Neddylation of cullins play an essential role in the regulation of SCF-type complexes activity.</text>
</comment>
<keyword evidence="5" id="KW-1185">Reference proteome</keyword>
<dbReference type="GO" id="GO:0000151">
    <property type="term" value="C:ubiquitin ligase complex"/>
    <property type="evidence" value="ECO:0007669"/>
    <property type="project" value="TreeGrafter"/>
</dbReference>
<keyword evidence="2" id="KW-0539">Nucleus</keyword>
<dbReference type="FunFam" id="1.10.238.200:FF:000002">
    <property type="entry name" value="DCN1-like protein"/>
    <property type="match status" value="1"/>
</dbReference>
<evidence type="ECO:0000259" key="4">
    <source>
        <dbReference type="PROSITE" id="PS51229"/>
    </source>
</evidence>
<dbReference type="CTD" id="40231"/>
<protein>
    <recommendedName>
        <fullName evidence="3">Defective in cullin neddylation protein</fullName>
    </recommendedName>
</protein>
<reference evidence="6" key="1">
    <citation type="submission" date="2025-08" db="UniProtKB">
        <authorList>
            <consortium name="RefSeq"/>
        </authorList>
    </citation>
    <scope>IDENTIFICATION</scope>
    <source>
        <tissue evidence="6">Gonads</tissue>
    </source>
</reference>
<dbReference type="GeneID" id="115879697"/>
<comment type="subcellular location">
    <subcellularLocation>
        <location evidence="1">Nucleus</location>
    </subcellularLocation>
</comment>
<sequence>MENTNSRRSSRLEETSFSQKRCLAWFREYTTPDDPDSLGPEGMEKFCEDIGVEPENVVMLVLAYKMQARQMGFFTKEEWLKGLSEMQCDSIQKLQYRLDYLRCLLSDQNTFKAIYRYAYDFARDKDQRSMDMETAKAMLQLLLGKHWPLYTQFSQFLDQSKYKVINKDQWCNILEFSRTIYNDLSNYDVDGAWPVMLDEFVEWLKAARTKSEIS</sequence>
<dbReference type="FunFam" id="1.10.238.10:FF:000041">
    <property type="entry name" value="DCN1-like protein"/>
    <property type="match status" value="1"/>
</dbReference>
<name>A0A6J2XN82_SITOR</name>
<dbReference type="Pfam" id="PF03556">
    <property type="entry name" value="Cullin_binding"/>
    <property type="match status" value="1"/>
</dbReference>
<dbReference type="Gene3D" id="1.10.238.200">
    <property type="entry name" value="Cullin, PONY binding domain"/>
    <property type="match status" value="1"/>
</dbReference>
<evidence type="ECO:0000313" key="6">
    <source>
        <dbReference type="RefSeq" id="XP_030752526.1"/>
    </source>
</evidence>
<dbReference type="GO" id="GO:0097602">
    <property type="term" value="F:cullin family protein binding"/>
    <property type="evidence" value="ECO:0007669"/>
    <property type="project" value="TreeGrafter"/>
</dbReference>
<dbReference type="GO" id="GO:0032182">
    <property type="term" value="F:ubiquitin-like protein binding"/>
    <property type="evidence" value="ECO:0007669"/>
    <property type="project" value="TreeGrafter"/>
</dbReference>
<evidence type="ECO:0000256" key="1">
    <source>
        <dbReference type="ARBA" id="ARBA00004123"/>
    </source>
</evidence>
<dbReference type="PANTHER" id="PTHR12281">
    <property type="entry name" value="RP42 RELATED"/>
    <property type="match status" value="1"/>
</dbReference>